<dbReference type="Pfam" id="PF02321">
    <property type="entry name" value="OEP"/>
    <property type="match status" value="1"/>
</dbReference>
<feature type="compositionally biased region" description="Low complexity" evidence="2">
    <location>
        <begin position="68"/>
        <end position="79"/>
    </location>
</feature>
<keyword evidence="3" id="KW-0449">Lipoprotein</keyword>
<comment type="similarity">
    <text evidence="1">Belongs to the outer membrane factor (OMF) (TC 1.B.17) family.</text>
</comment>
<name>H1S3W1_9BURK</name>
<dbReference type="InterPro" id="IPR003423">
    <property type="entry name" value="OMP_efflux"/>
</dbReference>
<dbReference type="SUPFAM" id="SSF56954">
    <property type="entry name" value="Outer membrane efflux proteins (OEP)"/>
    <property type="match status" value="1"/>
</dbReference>
<gene>
    <name evidence="3" type="ORF">OR16_12283</name>
</gene>
<evidence type="ECO:0000313" key="3">
    <source>
        <dbReference type="EMBL" id="EHP42885.1"/>
    </source>
</evidence>
<accession>H1S3W1</accession>
<proteinExistence type="inferred from homology"/>
<dbReference type="Gene3D" id="1.20.1600.10">
    <property type="entry name" value="Outer membrane efflux proteins (OEP)"/>
    <property type="match status" value="1"/>
</dbReference>
<feature type="compositionally biased region" description="Pro residues" evidence="2">
    <location>
        <begin position="80"/>
        <end position="92"/>
    </location>
</feature>
<evidence type="ECO:0000256" key="2">
    <source>
        <dbReference type="SAM" id="MobiDB-lite"/>
    </source>
</evidence>
<dbReference type="Proteomes" id="UP000005808">
    <property type="component" value="Unassembled WGS sequence"/>
</dbReference>
<protein>
    <submittedName>
        <fullName evidence="3">Rnd efflux system, outer membrane lipoprotein</fullName>
    </submittedName>
</protein>
<dbReference type="EMBL" id="AHJE01000027">
    <property type="protein sequence ID" value="EHP42885.1"/>
    <property type="molecule type" value="Genomic_DNA"/>
</dbReference>
<evidence type="ECO:0000313" key="4">
    <source>
        <dbReference type="Proteomes" id="UP000005808"/>
    </source>
</evidence>
<dbReference type="PATRIC" id="fig|1127483.3.peg.2466"/>
<feature type="non-terminal residue" evidence="3">
    <location>
        <position position="1"/>
    </location>
</feature>
<evidence type="ECO:0000256" key="1">
    <source>
        <dbReference type="ARBA" id="ARBA00007613"/>
    </source>
</evidence>
<feature type="region of interest" description="Disordered" evidence="2">
    <location>
        <begin position="62"/>
        <end position="108"/>
    </location>
</feature>
<organism evidence="3 4">
    <name type="scientific">Cupriavidus basilensis OR16</name>
    <dbReference type="NCBI Taxonomy" id="1127483"/>
    <lineage>
        <taxon>Bacteria</taxon>
        <taxon>Pseudomonadati</taxon>
        <taxon>Pseudomonadota</taxon>
        <taxon>Betaproteobacteria</taxon>
        <taxon>Burkholderiales</taxon>
        <taxon>Burkholderiaceae</taxon>
        <taxon>Cupriavidus</taxon>
    </lineage>
</organism>
<dbReference type="AlphaFoldDB" id="H1S3W1"/>
<comment type="caution">
    <text evidence="3">The sequence shown here is derived from an EMBL/GenBank/DDBJ whole genome shotgun (WGS) entry which is preliminary data.</text>
</comment>
<reference evidence="3 4" key="1">
    <citation type="journal article" date="2012" name="J. Bacteriol.">
        <title>De Novo Genome Project of Cupriavidus basilensis OR16.</title>
        <authorList>
            <person name="Cserhati M."/>
            <person name="Kriszt B."/>
            <person name="Szoboszlay S."/>
            <person name="Toth A."/>
            <person name="Szabo I."/>
            <person name="Tancsics A."/>
            <person name="Nagy I."/>
            <person name="Horvath B."/>
            <person name="Nagy I."/>
            <person name="Kukolya J."/>
        </authorList>
    </citation>
    <scope>NUCLEOTIDE SEQUENCE [LARGE SCALE GENOMIC DNA]</scope>
    <source>
        <strain evidence="3 4">OR16</strain>
    </source>
</reference>
<sequence>ARDALALVNNRYRAGTASLLDVLTAQTTAYTAERTYLTIVGRQYTTSAVLIKALGGGWHIETENASNPAPVAPGSVPDAPAAPAPSAMPPPARTQGAAPVAASVSAQR</sequence>